<dbReference type="EMBL" id="BLPF01000001">
    <property type="protein sequence ID" value="GFJ80411.1"/>
    <property type="molecule type" value="Genomic_DNA"/>
</dbReference>
<reference evidence="1 2" key="1">
    <citation type="submission" date="2020-03" db="EMBL/GenBank/DDBJ databases">
        <title>Whole genome shotgun sequence of Phytohabitans houttuyneae NBRC 108639.</title>
        <authorList>
            <person name="Komaki H."/>
            <person name="Tamura T."/>
        </authorList>
    </citation>
    <scope>NUCLEOTIDE SEQUENCE [LARGE SCALE GENOMIC DNA]</scope>
    <source>
        <strain evidence="1 2">NBRC 108639</strain>
    </source>
</reference>
<evidence type="ECO:0008006" key="3">
    <source>
        <dbReference type="Google" id="ProtNLM"/>
    </source>
</evidence>
<dbReference type="AlphaFoldDB" id="A0A6V8KDC3"/>
<reference evidence="1 2" key="2">
    <citation type="submission" date="2020-03" db="EMBL/GenBank/DDBJ databases">
        <authorList>
            <person name="Ichikawa N."/>
            <person name="Kimura A."/>
            <person name="Kitahashi Y."/>
            <person name="Uohara A."/>
        </authorList>
    </citation>
    <scope>NUCLEOTIDE SEQUENCE [LARGE SCALE GENOMIC DNA]</scope>
    <source>
        <strain evidence="1 2">NBRC 108639</strain>
    </source>
</reference>
<comment type="caution">
    <text evidence="1">The sequence shown here is derived from an EMBL/GenBank/DDBJ whole genome shotgun (WGS) entry which is preliminary data.</text>
</comment>
<dbReference type="PRINTS" id="PR00413">
    <property type="entry name" value="HADHALOGNASE"/>
</dbReference>
<dbReference type="SUPFAM" id="SSF56784">
    <property type="entry name" value="HAD-like"/>
    <property type="match status" value="1"/>
</dbReference>
<dbReference type="PANTHER" id="PTHR46649">
    <property type="match status" value="1"/>
</dbReference>
<gene>
    <name evidence="1" type="ORF">Phou_045910</name>
</gene>
<dbReference type="PANTHER" id="PTHR46649:SF4">
    <property type="entry name" value="HALOACID DEHALOGENASE-LIKE HYDROLASE (HAD) SUPERFAMILY PROTEIN"/>
    <property type="match status" value="1"/>
</dbReference>
<organism evidence="1 2">
    <name type="scientific">Phytohabitans houttuyneae</name>
    <dbReference type="NCBI Taxonomy" id="1076126"/>
    <lineage>
        <taxon>Bacteria</taxon>
        <taxon>Bacillati</taxon>
        <taxon>Actinomycetota</taxon>
        <taxon>Actinomycetes</taxon>
        <taxon>Micromonosporales</taxon>
        <taxon>Micromonosporaceae</taxon>
    </lineage>
</organism>
<dbReference type="InterPro" id="IPR023214">
    <property type="entry name" value="HAD_sf"/>
</dbReference>
<protein>
    <recommendedName>
        <fullName evidence="3">Haloacid dehalogenase</fullName>
    </recommendedName>
</protein>
<evidence type="ECO:0000313" key="1">
    <source>
        <dbReference type="EMBL" id="GFJ80411.1"/>
    </source>
</evidence>
<dbReference type="Pfam" id="PF00702">
    <property type="entry name" value="Hydrolase"/>
    <property type="match status" value="1"/>
</dbReference>
<name>A0A6V8KDC3_9ACTN</name>
<dbReference type="InterPro" id="IPR006439">
    <property type="entry name" value="HAD-SF_hydro_IA"/>
</dbReference>
<proteinExistence type="predicted"/>
<accession>A0A6V8KDC3</accession>
<dbReference type="Gene3D" id="3.40.50.1000">
    <property type="entry name" value="HAD superfamily/HAD-like"/>
    <property type="match status" value="1"/>
</dbReference>
<keyword evidence="2" id="KW-1185">Reference proteome</keyword>
<evidence type="ECO:0000313" key="2">
    <source>
        <dbReference type="Proteomes" id="UP000482800"/>
    </source>
</evidence>
<dbReference type="Proteomes" id="UP000482800">
    <property type="component" value="Unassembled WGS sequence"/>
</dbReference>
<dbReference type="InterPro" id="IPR036412">
    <property type="entry name" value="HAD-like_sf"/>
</dbReference>
<dbReference type="NCBIfam" id="TIGR01509">
    <property type="entry name" value="HAD-SF-IA-v3"/>
    <property type="match status" value="1"/>
</dbReference>
<sequence>MRRGPAHRAVAEALGCDPDALVEVLDRSYYDRARGGYGSAEETMRWLAVQVGVWPSRRRVRTALAARWAAMSADTVLRPDAVATLRALRHRGLRTAVVSDCTHELPELLPALPVAGLLDACAYSVQIGACKPHHAIYLEACARLGAPPSECLYVGDGGSQELTGAVELGMTAVRLDAPDLSHHLVFNPEPEWAGPTVTALWELVRMVDRTPVPVG</sequence>